<keyword evidence="1" id="KW-1133">Transmembrane helix</keyword>
<gene>
    <name evidence="2" type="ORF">OPR82_08115</name>
</gene>
<organism evidence="2 3">
    <name type="scientific">Ochrobactrum chromiisoli</name>
    <dbReference type="NCBI Taxonomy" id="2993941"/>
    <lineage>
        <taxon>Bacteria</taxon>
        <taxon>Pseudomonadati</taxon>
        <taxon>Pseudomonadota</taxon>
        <taxon>Alphaproteobacteria</taxon>
        <taxon>Hyphomicrobiales</taxon>
        <taxon>Brucellaceae</taxon>
        <taxon>Brucella/Ochrobactrum group</taxon>
        <taxon>Ochrobactrum</taxon>
    </lineage>
</organism>
<evidence type="ECO:0000313" key="3">
    <source>
        <dbReference type="Proteomes" id="UP001301216"/>
    </source>
</evidence>
<accession>A0ABT3QM98</accession>
<evidence type="ECO:0000256" key="1">
    <source>
        <dbReference type="SAM" id="Phobius"/>
    </source>
</evidence>
<keyword evidence="1" id="KW-0812">Transmembrane</keyword>
<comment type="caution">
    <text evidence="2">The sequence shown here is derived from an EMBL/GenBank/DDBJ whole genome shotgun (WGS) entry which is preliminary data.</text>
</comment>
<evidence type="ECO:0000313" key="2">
    <source>
        <dbReference type="EMBL" id="MCX2696738.1"/>
    </source>
</evidence>
<protein>
    <submittedName>
        <fullName evidence="2">Uncharacterized protein</fullName>
    </submittedName>
</protein>
<keyword evidence="3" id="KW-1185">Reference proteome</keyword>
<feature type="transmembrane region" description="Helical" evidence="1">
    <location>
        <begin position="6"/>
        <end position="25"/>
    </location>
</feature>
<dbReference type="RefSeq" id="WP_265984201.1">
    <property type="nucleotide sequence ID" value="NZ_JAPHAV010000002.1"/>
</dbReference>
<dbReference type="EMBL" id="JAPHAV010000002">
    <property type="protein sequence ID" value="MCX2696738.1"/>
    <property type="molecule type" value="Genomic_DNA"/>
</dbReference>
<reference evidence="2 3" key="1">
    <citation type="submission" date="2022-11" db="EMBL/GenBank/DDBJ databases">
        <title>Brucella sp. YY2X, whole genome shotgun sequencing project.</title>
        <authorList>
            <person name="Yang Y."/>
        </authorList>
    </citation>
    <scope>NUCLEOTIDE SEQUENCE [LARGE SCALE GENOMIC DNA]</scope>
    <source>
        <strain evidence="2 3">YY2X</strain>
    </source>
</reference>
<name>A0ABT3QM98_9HYPH</name>
<keyword evidence="1" id="KW-0472">Membrane</keyword>
<dbReference type="Proteomes" id="UP001301216">
    <property type="component" value="Unassembled WGS sequence"/>
</dbReference>
<proteinExistence type="predicted"/>
<sequence>MTGAEIMGAAGFIVMLFGAIGGFWYRLNGGVDKNRADLAAHKLHVAETYVTKAGMSEQTAQIMKAIDGVGSKIDRTNDRLDSFMQPKTTRARN</sequence>